<dbReference type="EC" id="3.1.1.97" evidence="6"/>
<accession>A0A9P8TN43</accession>
<reference evidence="8" key="2">
    <citation type="submission" date="2021-01" db="EMBL/GenBank/DDBJ databases">
        <authorList>
            <person name="Schikora-Tamarit M.A."/>
        </authorList>
    </citation>
    <scope>NUCLEOTIDE SEQUENCE</scope>
    <source>
        <strain evidence="8">CBS2887</strain>
    </source>
</reference>
<evidence type="ECO:0000256" key="1">
    <source>
        <dbReference type="ARBA" id="ARBA00005156"/>
    </source>
</evidence>
<evidence type="ECO:0000313" key="9">
    <source>
        <dbReference type="Proteomes" id="UP000774326"/>
    </source>
</evidence>
<reference evidence="8" key="1">
    <citation type="journal article" date="2021" name="Open Biol.">
        <title>Shared evolutionary footprints suggest mitochondrial oxidative damage underlies multiple complex I losses in fungi.</title>
        <authorList>
            <person name="Schikora-Tamarit M.A."/>
            <person name="Marcet-Houben M."/>
            <person name="Nosek J."/>
            <person name="Gabaldon T."/>
        </authorList>
    </citation>
    <scope>NUCLEOTIDE SEQUENCE</scope>
    <source>
        <strain evidence="8">CBS2887</strain>
    </source>
</reference>
<comment type="caution">
    <text evidence="8">The sequence shown here is derived from an EMBL/GenBank/DDBJ whole genome shotgun (WGS) entry which is preliminary data.</text>
</comment>
<evidence type="ECO:0000256" key="7">
    <source>
        <dbReference type="ARBA" id="ARBA00047551"/>
    </source>
</evidence>
<evidence type="ECO:0000256" key="5">
    <source>
        <dbReference type="ARBA" id="ARBA00038092"/>
    </source>
</evidence>
<keyword evidence="3" id="KW-0677">Repeat</keyword>
<comment type="pathway">
    <text evidence="1">Protein modification; peptidyl-diphthamide biosynthesis.</text>
</comment>
<comment type="similarity">
    <text evidence="5">Belongs to the DPH7 family.</text>
</comment>
<dbReference type="AlphaFoldDB" id="A0A9P8TN43"/>
<dbReference type="GO" id="GO:0017183">
    <property type="term" value="P:protein histidyl modification to diphthamide"/>
    <property type="evidence" value="ECO:0007669"/>
    <property type="project" value="TreeGrafter"/>
</dbReference>
<keyword evidence="9" id="KW-1185">Reference proteome</keyword>
<protein>
    <recommendedName>
        <fullName evidence="6">methylated diphthine methylhydrolase</fullName>
        <ecNumber evidence="6">3.1.1.97</ecNumber>
    </recommendedName>
</protein>
<dbReference type="EMBL" id="JAEUBG010002320">
    <property type="protein sequence ID" value="KAH3684800.1"/>
    <property type="molecule type" value="Genomic_DNA"/>
</dbReference>
<evidence type="ECO:0000256" key="3">
    <source>
        <dbReference type="ARBA" id="ARBA00022737"/>
    </source>
</evidence>
<dbReference type="InterPro" id="IPR036322">
    <property type="entry name" value="WD40_repeat_dom_sf"/>
</dbReference>
<dbReference type="OrthoDB" id="1930760at2759"/>
<sequence>MPSESTHTLSTLPPCALRYHPVIPHIFLLGTYKLNESTKTRHGSIEVYQTDNIHTTIKLFEVPTESAILDLKFDPFNPRIFTTGHSTGEIRIWKFQDLDSKIEPIHTELIFEQDREEVLVTSVIYSQATQGQLLITGTNGQAVLIQITTNGNISMTKYEEMITQHDLQCWTGIFGNLAELSNVLFTGGDDATLLAHDLRTQELIFKSDRLHNAGITALQTATSGDPASDGRGDWFIDSPYKFFTGSYDDNIRELDLRCIPDTGLIPGIPPRTTQSLNLNGGVWRFQPSPVKGDNRLLICCMYDGARIFDSEKFEVQDYFKEKHESMVYGGDWDPMGRQGEVATCSFYDNVVHVWKS</sequence>
<dbReference type="InterPro" id="IPR001680">
    <property type="entry name" value="WD40_rpt"/>
</dbReference>
<dbReference type="GO" id="GO:0061685">
    <property type="term" value="F:diphthine methylesterase activity"/>
    <property type="evidence" value="ECO:0007669"/>
    <property type="project" value="UniProtKB-EC"/>
</dbReference>
<dbReference type="GO" id="GO:0005737">
    <property type="term" value="C:cytoplasm"/>
    <property type="evidence" value="ECO:0007669"/>
    <property type="project" value="TreeGrafter"/>
</dbReference>
<dbReference type="SUPFAM" id="SSF50978">
    <property type="entry name" value="WD40 repeat-like"/>
    <property type="match status" value="1"/>
</dbReference>
<keyword evidence="4" id="KW-0378">Hydrolase</keyword>
<keyword evidence="2" id="KW-0853">WD repeat</keyword>
<evidence type="ECO:0000313" key="8">
    <source>
        <dbReference type="EMBL" id="KAH3684800.1"/>
    </source>
</evidence>
<comment type="catalytic activity">
    <reaction evidence="7">
        <text>diphthine methyl ester-[translation elongation factor 2] + H2O = diphthine-[translation elongation factor 2] + methanol + H(+)</text>
        <dbReference type="Rhea" id="RHEA:42656"/>
        <dbReference type="Rhea" id="RHEA-COMP:10172"/>
        <dbReference type="Rhea" id="RHEA-COMP:10173"/>
        <dbReference type="ChEBI" id="CHEBI:15377"/>
        <dbReference type="ChEBI" id="CHEBI:15378"/>
        <dbReference type="ChEBI" id="CHEBI:17790"/>
        <dbReference type="ChEBI" id="CHEBI:79005"/>
        <dbReference type="ChEBI" id="CHEBI:82696"/>
        <dbReference type="EC" id="3.1.1.97"/>
    </reaction>
</comment>
<dbReference type="Gene3D" id="2.130.10.10">
    <property type="entry name" value="YVTN repeat-like/Quinoprotein amine dehydrogenase"/>
    <property type="match status" value="1"/>
</dbReference>
<gene>
    <name evidence="8" type="ORF">WICPIJ_004229</name>
</gene>
<dbReference type="SMART" id="SM00320">
    <property type="entry name" value="WD40"/>
    <property type="match status" value="4"/>
</dbReference>
<dbReference type="InterPro" id="IPR015943">
    <property type="entry name" value="WD40/YVTN_repeat-like_dom_sf"/>
</dbReference>
<proteinExistence type="inferred from homology"/>
<dbReference type="PANTHER" id="PTHR46042:SF1">
    <property type="entry name" value="DIPHTHINE METHYLTRANSFERASE"/>
    <property type="match status" value="1"/>
</dbReference>
<organism evidence="8 9">
    <name type="scientific">Wickerhamomyces pijperi</name>
    <name type="common">Yeast</name>
    <name type="synonym">Pichia pijperi</name>
    <dbReference type="NCBI Taxonomy" id="599730"/>
    <lineage>
        <taxon>Eukaryota</taxon>
        <taxon>Fungi</taxon>
        <taxon>Dikarya</taxon>
        <taxon>Ascomycota</taxon>
        <taxon>Saccharomycotina</taxon>
        <taxon>Saccharomycetes</taxon>
        <taxon>Phaffomycetales</taxon>
        <taxon>Wickerhamomycetaceae</taxon>
        <taxon>Wickerhamomyces</taxon>
    </lineage>
</organism>
<evidence type="ECO:0000256" key="2">
    <source>
        <dbReference type="ARBA" id="ARBA00022574"/>
    </source>
</evidence>
<dbReference type="InterPro" id="IPR052415">
    <property type="entry name" value="Diphthine_MTase"/>
</dbReference>
<evidence type="ECO:0000256" key="6">
    <source>
        <dbReference type="ARBA" id="ARBA00039131"/>
    </source>
</evidence>
<evidence type="ECO:0000256" key="4">
    <source>
        <dbReference type="ARBA" id="ARBA00022801"/>
    </source>
</evidence>
<dbReference type="Proteomes" id="UP000774326">
    <property type="component" value="Unassembled WGS sequence"/>
</dbReference>
<dbReference type="PANTHER" id="PTHR46042">
    <property type="entry name" value="DIPHTHINE METHYLTRANSFERASE"/>
    <property type="match status" value="1"/>
</dbReference>
<name>A0A9P8TN43_WICPI</name>